<dbReference type="RefSeq" id="XP_001448668.1">
    <property type="nucleotide sequence ID" value="XM_001448631.1"/>
</dbReference>
<accession>A0DE04</accession>
<dbReference type="KEGG" id="ptm:GSPATT00016113001"/>
<sequence>MQQIYQQPQLISVAPYLASYCVGYHKEYPISLHQQVFEPDFTMKPNYKAIKTFDPQQLVRYLQNHFPLIRRNIFQFEDQMRKLNQIFGQIVINGYHIDDFLKQFYFVLDKRLQRLFDDLDQHLIKLKVKQAQELIPGDYRIGDTRKHIRQKLIDMSNDFVTKFASRTNPQAYDREVIKIIDQILRIYELQKYDHGWHFIINITKFNLEDVLERACNNEPTQFQKIDELIESMFIISMKQVKDATEHENTSPLFVFNKDAVLSRFHSIINDRSDPQISINDLYYISKTVCMRDRRIIYNEFYDQINKELKEIAPEYFQFATTEKSEYQKKREELHKKLIKTQSDWESLKEDEIYYLILEDRINEEVLRKVPLTSERQLQQLQNLSAFANKSSKLQSDAVTLLKEILDHKDESKVYIETKLQEALDKAKQYYTKMTPGRTPSSNQIKQYVDSLYSELTNLLNSDISKFQGQMSQTDKSVEQQLAKNKQNPYLQQVQKELQKQQVRDHIQKEHENEMKSRYELVDFVIRSQYQQDLSKENASTKPTQPLNKIVIMEGSSIANEHYYGRQIENNQKPEQEGKYEQWINKNKSENSSSLSKNVDVASISKQHVLKNVGQPSDSEQFRKEYLEKNNQQTTKPDPKLIIQQEPPIKPDPLIDTQIQKQTKNPDPPIDPQQKAPSTEVDPPQKEPSTKTYPQQQQLSTNIYPFKDIHIKQPEASNPIELNQKNIIELNQSFQSQIQSGSESILEKDSENLNEIRQSENEVWEIDFILITPEILPSINKYTKGTKYGKKILITMKEFNSIEYVIQLFEDFNLQDKAYFLDFDVALELLAIFDKLISQEEVEDDVERLDSYIKMTYQKSTGRKNFGEQKNFFPFQDNRFLFYLVEKDPDSNQLIFYFDEQPNEDEMGEEFDQFLQMFQQIFQCEEFEISQVILPPQSKIKLDSFGADGNYIKYMMTVFTIIYEQQNIQRDIIINDDTIERAFWALNQYMELYTALQENEEDVRNTFIEMIEQAQKNNNTVIIKAIEEYYSKEGLENSSLQIQEIYDDFLQNKVIKQAFFSIDIVIQEQQQKYSLYVHLQKVAKTNFLKIFTLESYGEFNELMFNMLLINDGLFTYEIYQDFPRHKIFQEYSEVTLGAFYHLVIKKNLTPEEAMANLVFSVVPYSLILKKQE</sequence>
<dbReference type="AlphaFoldDB" id="A0DE04"/>
<feature type="region of interest" description="Disordered" evidence="2">
    <location>
        <begin position="628"/>
        <end position="697"/>
    </location>
</feature>
<keyword evidence="4" id="KW-1185">Reference proteome</keyword>
<evidence type="ECO:0000256" key="1">
    <source>
        <dbReference type="SAM" id="Coils"/>
    </source>
</evidence>
<name>A0DE04_PARTE</name>
<evidence type="ECO:0000256" key="2">
    <source>
        <dbReference type="SAM" id="MobiDB-lite"/>
    </source>
</evidence>
<feature type="coiled-coil region" evidence="1">
    <location>
        <begin position="316"/>
        <end position="343"/>
    </location>
</feature>
<dbReference type="InParanoid" id="A0DE04"/>
<dbReference type="PANTHER" id="PTHR35366:SF3">
    <property type="entry name" value="CW-TYPE DOMAIN-CONTAINING PROTEIN"/>
    <property type="match status" value="1"/>
</dbReference>
<dbReference type="STRING" id="5888.A0DE04"/>
<protein>
    <submittedName>
        <fullName evidence="3">Uncharacterized protein</fullName>
    </submittedName>
</protein>
<keyword evidence="1" id="KW-0175">Coiled coil</keyword>
<gene>
    <name evidence="3" type="ORF">GSPATT00016113001</name>
</gene>
<evidence type="ECO:0000313" key="3">
    <source>
        <dbReference type="EMBL" id="CAK81271.1"/>
    </source>
</evidence>
<organism evidence="3 4">
    <name type="scientific">Paramecium tetraurelia</name>
    <dbReference type="NCBI Taxonomy" id="5888"/>
    <lineage>
        <taxon>Eukaryota</taxon>
        <taxon>Sar</taxon>
        <taxon>Alveolata</taxon>
        <taxon>Ciliophora</taxon>
        <taxon>Intramacronucleata</taxon>
        <taxon>Oligohymenophorea</taxon>
        <taxon>Peniculida</taxon>
        <taxon>Parameciidae</taxon>
        <taxon>Paramecium</taxon>
    </lineage>
</organism>
<dbReference type="OMA" id="NIFQFED"/>
<dbReference type="EMBL" id="CT868396">
    <property type="protein sequence ID" value="CAK81271.1"/>
    <property type="molecule type" value="Genomic_DNA"/>
</dbReference>
<dbReference type="eggNOG" id="ENOG502RT0X">
    <property type="taxonomic scope" value="Eukaryota"/>
</dbReference>
<dbReference type="HOGENOM" id="CLU_252609_0_0_1"/>
<dbReference type="OrthoDB" id="311425at2759"/>
<evidence type="ECO:0000313" key="4">
    <source>
        <dbReference type="Proteomes" id="UP000000600"/>
    </source>
</evidence>
<dbReference type="GeneID" id="5034453"/>
<dbReference type="Proteomes" id="UP000000600">
    <property type="component" value="Unassembled WGS sequence"/>
</dbReference>
<dbReference type="PANTHER" id="PTHR35366">
    <property type="entry name" value="PROTEIN CBG18620"/>
    <property type="match status" value="1"/>
</dbReference>
<proteinExistence type="predicted"/>
<reference evidence="3 4" key="1">
    <citation type="journal article" date="2006" name="Nature">
        <title>Global trends of whole-genome duplications revealed by the ciliate Paramecium tetraurelia.</title>
        <authorList>
            <consortium name="Genoscope"/>
            <person name="Aury J.-M."/>
            <person name="Jaillon O."/>
            <person name="Duret L."/>
            <person name="Noel B."/>
            <person name="Jubin C."/>
            <person name="Porcel B.M."/>
            <person name="Segurens B."/>
            <person name="Daubin V."/>
            <person name="Anthouard V."/>
            <person name="Aiach N."/>
            <person name="Arnaiz O."/>
            <person name="Billaut A."/>
            <person name="Beisson J."/>
            <person name="Blanc I."/>
            <person name="Bouhouche K."/>
            <person name="Camara F."/>
            <person name="Duharcourt S."/>
            <person name="Guigo R."/>
            <person name="Gogendeau D."/>
            <person name="Katinka M."/>
            <person name="Keller A.-M."/>
            <person name="Kissmehl R."/>
            <person name="Klotz C."/>
            <person name="Koll F."/>
            <person name="Le Moue A."/>
            <person name="Lepere C."/>
            <person name="Malinsky S."/>
            <person name="Nowacki M."/>
            <person name="Nowak J.K."/>
            <person name="Plattner H."/>
            <person name="Poulain J."/>
            <person name="Ruiz F."/>
            <person name="Serrano V."/>
            <person name="Zagulski M."/>
            <person name="Dessen P."/>
            <person name="Betermier M."/>
            <person name="Weissenbach J."/>
            <person name="Scarpelli C."/>
            <person name="Schachter V."/>
            <person name="Sperling L."/>
            <person name="Meyer E."/>
            <person name="Cohen J."/>
            <person name="Wincker P."/>
        </authorList>
    </citation>
    <scope>NUCLEOTIDE SEQUENCE [LARGE SCALE GENOMIC DNA]</scope>
    <source>
        <strain evidence="3 4">Stock d4-2</strain>
    </source>
</reference>